<reference evidence="4" key="1">
    <citation type="submission" date="2017-12" db="EMBL/GenBank/DDBJ databases">
        <authorList>
            <consortium name="DOE Joint Genome Institute"/>
            <person name="Mondo S.J."/>
            <person name="Kjaerbolling I."/>
            <person name="Vesth T.C."/>
            <person name="Frisvad J.C."/>
            <person name="Nybo J.L."/>
            <person name="Theobald S."/>
            <person name="Kuo A."/>
            <person name="Bowyer P."/>
            <person name="Matsuda Y."/>
            <person name="Lyhne E.K."/>
            <person name="Kogle M.E."/>
            <person name="Clum A."/>
            <person name="Lipzen A."/>
            <person name="Salamov A."/>
            <person name="Ngan C.Y."/>
            <person name="Daum C."/>
            <person name="Chiniquy J."/>
            <person name="Barry K."/>
            <person name="LaButti K."/>
            <person name="Haridas S."/>
            <person name="Simmons B.A."/>
            <person name="Magnuson J.K."/>
            <person name="Mortensen U.H."/>
            <person name="Larsen T.O."/>
            <person name="Grigoriev I.V."/>
            <person name="Baker S.E."/>
            <person name="Andersen M.R."/>
            <person name="Nordberg H.P."/>
            <person name="Cantor M.N."/>
            <person name="Hua S.X."/>
        </authorList>
    </citation>
    <scope>NUCLEOTIDE SEQUENCE [LARGE SCALE GENOMIC DNA]</scope>
    <source>
        <strain evidence="4">IBT 19404</strain>
    </source>
</reference>
<evidence type="ECO:0000259" key="1">
    <source>
        <dbReference type="Pfam" id="PF00551"/>
    </source>
</evidence>
<dbReference type="AlphaFoldDB" id="A0A2J5HW43"/>
<name>A0A2J5HW43_9EURO</name>
<accession>A0A2J5HW43</accession>
<evidence type="ECO:0000259" key="2">
    <source>
        <dbReference type="Pfam" id="PF01266"/>
    </source>
</evidence>
<dbReference type="Gene3D" id="3.50.50.60">
    <property type="entry name" value="FAD/NAD(P)-binding domain"/>
    <property type="match status" value="2"/>
</dbReference>
<dbReference type="Gene3D" id="3.30.9.10">
    <property type="entry name" value="D-Amino Acid Oxidase, subunit A, domain 2"/>
    <property type="match status" value="1"/>
</dbReference>
<dbReference type="Pfam" id="PF00551">
    <property type="entry name" value="Formyl_trans_N"/>
    <property type="match status" value="1"/>
</dbReference>
<protein>
    <submittedName>
        <fullName evidence="3">FAD dependent oxidoreductase-domain-containing protein</fullName>
    </submittedName>
</protein>
<feature type="domain" description="Formyl transferase N-terminal" evidence="1">
    <location>
        <begin position="763"/>
        <end position="862"/>
    </location>
</feature>
<feature type="domain" description="FAD dependent oxidoreductase" evidence="2">
    <location>
        <begin position="177"/>
        <end position="621"/>
    </location>
</feature>
<dbReference type="EMBL" id="KZ559536">
    <property type="protein sequence ID" value="PLN81478.1"/>
    <property type="molecule type" value="Genomic_DNA"/>
</dbReference>
<dbReference type="InterPro" id="IPR036477">
    <property type="entry name" value="Formyl_transf_N_sf"/>
</dbReference>
<dbReference type="InterPro" id="IPR036188">
    <property type="entry name" value="FAD/NAD-bd_sf"/>
</dbReference>
<organism evidence="3 4">
    <name type="scientific">Aspergillus taichungensis</name>
    <dbReference type="NCBI Taxonomy" id="482145"/>
    <lineage>
        <taxon>Eukaryota</taxon>
        <taxon>Fungi</taxon>
        <taxon>Dikarya</taxon>
        <taxon>Ascomycota</taxon>
        <taxon>Pezizomycotina</taxon>
        <taxon>Eurotiomycetes</taxon>
        <taxon>Eurotiomycetidae</taxon>
        <taxon>Eurotiales</taxon>
        <taxon>Aspergillaceae</taxon>
        <taxon>Aspergillus</taxon>
        <taxon>Aspergillus subgen. Circumdati</taxon>
    </lineage>
</organism>
<gene>
    <name evidence="3" type="ORF">BDW42DRAFT_193690</name>
</gene>
<dbReference type="SUPFAM" id="SSF53328">
    <property type="entry name" value="Formyltransferase"/>
    <property type="match status" value="1"/>
</dbReference>
<dbReference type="Pfam" id="PF01266">
    <property type="entry name" value="DAO"/>
    <property type="match status" value="1"/>
</dbReference>
<dbReference type="OrthoDB" id="3663474at2759"/>
<dbReference type="InterPro" id="IPR006076">
    <property type="entry name" value="FAD-dep_OxRdtase"/>
</dbReference>
<evidence type="ECO:0000313" key="4">
    <source>
        <dbReference type="Proteomes" id="UP000235023"/>
    </source>
</evidence>
<proteinExistence type="predicted"/>
<dbReference type="Gene3D" id="3.40.50.170">
    <property type="entry name" value="Formyl transferase, N-terminal domain"/>
    <property type="match status" value="1"/>
</dbReference>
<evidence type="ECO:0000313" key="3">
    <source>
        <dbReference type="EMBL" id="PLN81478.1"/>
    </source>
</evidence>
<dbReference type="Proteomes" id="UP000235023">
    <property type="component" value="Unassembled WGS sequence"/>
</dbReference>
<dbReference type="CDD" id="cd08653">
    <property type="entry name" value="FMT_core_like_3"/>
    <property type="match status" value="1"/>
</dbReference>
<dbReference type="SUPFAM" id="SSF51905">
    <property type="entry name" value="FAD/NAD(P)-binding domain"/>
    <property type="match status" value="1"/>
</dbReference>
<dbReference type="InterPro" id="IPR002376">
    <property type="entry name" value="Formyl_transf_N"/>
</dbReference>
<sequence>MKFLITTTPTPFRSILNISTYAHVLDPDDNDTILTTLTGPHPPDVWICHGKEVTPDLLARWVDRAPTMSKALLVVGGGGGGGGGGGDGDSAECVERLRGIVGKRVVIVSLSNCAEWEWQTGKQDEKGGDGDENDKERILRAAEKLYARGRAQFTLPPTSSSSVSLLNSPAQKLKTKVILVGAGIVNLLTAEYLAARGTQVTLVDSGPDPTFQTTTTTASDRDRWSRLGITHGGGNARMYTASEADNYNEKGSVIYRDMRTVFRRGVRAGGWSVKDPRTFCAAERRWVEAFEGVPGWMACAFREDIYAVNREAGALWEEYMDSEAGGGLFEGVELRRDILRLYAERAACDAAVGLNGRLGALKSRMSMEEFLGRNPGFAPAAGQADQLAGAIVVGGFTVNIHPFVKRLVGRICELGGEFVWDCEVERIRRDGSGAVMALESQRGLLTADHFVVSPGVTGHTLLQGTACEGLVQGVLGVWLQIPNVEPRLAHSVKIHRRAHLVEDINVTVANDEATGENILIFGGGYGYVGLERPAHDDPELLALYQELEEVAQIYFPRGYAVAKEQGSLYPGGRRRFCVRPFTPTGLGLFERIATAGGGQLIITGGNNTGGFAQGPAIARAVWRALNGEADPIHVLFHPDRGRLLQQQDAAVTYRARPPQTGVAALRVLLLCGDGPQHRYLRYRLDQAFPGYRCIQETTNGQVRQLMAKRRVVDACYMKYHSLRRHYTGHDEHRRRYFSQLVPGGHESCPADLTVDSVNCRPVWEAVETWQPELTIVSGTKYIGRKLMERAGLMINLHIGHLPEYKGNHCIFFALYDGALDQVSATLHQLTAELDGGGILERVSPTVSAEDNEETLYTRCLHLAIDRCIAHAERFARGEPLAFETQENVGRTFRHRDRTVVKEGSKQDFQREM</sequence>
<dbReference type="PANTHER" id="PTHR13847">
    <property type="entry name" value="SARCOSINE DEHYDROGENASE-RELATED"/>
    <property type="match status" value="1"/>
</dbReference>
<dbReference type="GO" id="GO:0005737">
    <property type="term" value="C:cytoplasm"/>
    <property type="evidence" value="ECO:0007669"/>
    <property type="project" value="TreeGrafter"/>
</dbReference>
<keyword evidence="4" id="KW-1185">Reference proteome</keyword>